<dbReference type="EMBL" id="LAZR01004584">
    <property type="protein sequence ID" value="KKN07305.1"/>
    <property type="molecule type" value="Genomic_DNA"/>
</dbReference>
<organism evidence="1">
    <name type="scientific">marine sediment metagenome</name>
    <dbReference type="NCBI Taxonomy" id="412755"/>
    <lineage>
        <taxon>unclassified sequences</taxon>
        <taxon>metagenomes</taxon>
        <taxon>ecological metagenomes</taxon>
    </lineage>
</organism>
<accession>A0A0F9MJ16</accession>
<dbReference type="AlphaFoldDB" id="A0A0F9MJ16"/>
<protein>
    <submittedName>
        <fullName evidence="1">Uncharacterized protein</fullName>
    </submittedName>
</protein>
<sequence>MYEEKYVDDSGTNYKDVKTPYGRYPLQTRGVIKAGEEQIYDFNIILPRWKKTKGRKIFSWRMELHFNQKTKMIATRGSVKENATCVLPVEGTELVPSFGDPGLVNPKKVKKKKW</sequence>
<comment type="caution">
    <text evidence="1">The sequence shown here is derived from an EMBL/GenBank/DDBJ whole genome shotgun (WGS) entry which is preliminary data.</text>
</comment>
<gene>
    <name evidence="1" type="ORF">LCGC14_1068440</name>
</gene>
<reference evidence="1" key="1">
    <citation type="journal article" date="2015" name="Nature">
        <title>Complex archaea that bridge the gap between prokaryotes and eukaryotes.</title>
        <authorList>
            <person name="Spang A."/>
            <person name="Saw J.H."/>
            <person name="Jorgensen S.L."/>
            <person name="Zaremba-Niedzwiedzka K."/>
            <person name="Martijn J."/>
            <person name="Lind A.E."/>
            <person name="van Eijk R."/>
            <person name="Schleper C."/>
            <person name="Guy L."/>
            <person name="Ettema T.J."/>
        </authorList>
    </citation>
    <scope>NUCLEOTIDE SEQUENCE</scope>
</reference>
<name>A0A0F9MJ16_9ZZZZ</name>
<evidence type="ECO:0000313" key="1">
    <source>
        <dbReference type="EMBL" id="KKN07305.1"/>
    </source>
</evidence>
<proteinExistence type="predicted"/>